<organism evidence="1 2">
    <name type="scientific">Glossina pallidipes</name>
    <name type="common">Tsetse fly</name>
    <dbReference type="NCBI Taxonomy" id="7398"/>
    <lineage>
        <taxon>Eukaryota</taxon>
        <taxon>Metazoa</taxon>
        <taxon>Ecdysozoa</taxon>
        <taxon>Arthropoda</taxon>
        <taxon>Hexapoda</taxon>
        <taxon>Insecta</taxon>
        <taxon>Pterygota</taxon>
        <taxon>Neoptera</taxon>
        <taxon>Endopterygota</taxon>
        <taxon>Diptera</taxon>
        <taxon>Brachycera</taxon>
        <taxon>Muscomorpha</taxon>
        <taxon>Hippoboscoidea</taxon>
        <taxon>Glossinidae</taxon>
        <taxon>Glossina</taxon>
    </lineage>
</organism>
<keyword evidence="2" id="KW-1185">Reference proteome</keyword>
<sequence>HWRRFQALPVVNRRFLSGGDCVCLGVILTYLLDGGGQKRPTGLEMMMHFHPRSFSLKNTSPSSTRAATTATATTTTTAYCMEGVRKLRHSKCHNWCGMKSSQAKNSNNNGNDDYNDSQRQFTVEFSSVVCCQVVYNIQLTAYFHI</sequence>
<reference evidence="1" key="2">
    <citation type="submission" date="2020-05" db="UniProtKB">
        <authorList>
            <consortium name="EnsemblMetazoa"/>
        </authorList>
    </citation>
    <scope>IDENTIFICATION</scope>
    <source>
        <strain evidence="1">IAEA</strain>
    </source>
</reference>
<name>A0A1A9ZIY7_GLOPL</name>
<dbReference type="Proteomes" id="UP000092445">
    <property type="component" value="Unassembled WGS sequence"/>
</dbReference>
<dbReference type="EnsemblMetazoa" id="GPAI016193-RA">
    <property type="protein sequence ID" value="GPAI016193-PA"/>
    <property type="gene ID" value="GPAI016193"/>
</dbReference>
<dbReference type="AlphaFoldDB" id="A0A1A9ZIY7"/>
<reference evidence="2" key="1">
    <citation type="submission" date="2014-03" db="EMBL/GenBank/DDBJ databases">
        <authorList>
            <person name="Aksoy S."/>
            <person name="Warren W."/>
            <person name="Wilson R.K."/>
        </authorList>
    </citation>
    <scope>NUCLEOTIDE SEQUENCE [LARGE SCALE GENOMIC DNA]</scope>
    <source>
        <strain evidence="2">IAEA</strain>
    </source>
</reference>
<proteinExistence type="predicted"/>
<accession>A0A1A9ZIY7</accession>
<dbReference type="VEuPathDB" id="VectorBase:GPAI016193"/>
<evidence type="ECO:0000313" key="1">
    <source>
        <dbReference type="EnsemblMetazoa" id="GPAI016193-PA"/>
    </source>
</evidence>
<protein>
    <submittedName>
        <fullName evidence="1">Uncharacterized protein</fullName>
    </submittedName>
</protein>
<evidence type="ECO:0000313" key="2">
    <source>
        <dbReference type="Proteomes" id="UP000092445"/>
    </source>
</evidence>